<dbReference type="PaxDb" id="6945-B7P851"/>
<keyword evidence="4" id="KW-1185">Reference proteome</keyword>
<evidence type="ECO:0000256" key="1">
    <source>
        <dbReference type="SAM" id="MobiDB-lite"/>
    </source>
</evidence>
<dbReference type="VEuPathDB" id="VectorBase:ISCW003024"/>
<reference evidence="3" key="2">
    <citation type="submission" date="2020-05" db="UniProtKB">
        <authorList>
            <consortium name="EnsemblMetazoa"/>
        </authorList>
    </citation>
    <scope>IDENTIFICATION</scope>
    <source>
        <strain evidence="3">wikel</strain>
    </source>
</reference>
<dbReference type="VEuPathDB" id="VectorBase:ISCI003024"/>
<dbReference type="HOGENOM" id="CLU_1954176_0_0_1"/>
<gene>
    <name evidence="2" type="ORF">IscW_ISCW003024</name>
</gene>
<feature type="non-terminal residue" evidence="2">
    <location>
        <position position="129"/>
    </location>
</feature>
<accession>B7P851</accession>
<protein>
    <submittedName>
        <fullName evidence="2 3">Uncharacterized protein</fullName>
    </submittedName>
</protein>
<dbReference type="EMBL" id="ABJB010787035">
    <property type="status" value="NOT_ANNOTATED_CDS"/>
    <property type="molecule type" value="Genomic_DNA"/>
</dbReference>
<sequence length="129" mass="12952">TLQTYYLLQVLASGLPAMSYPTKGSQDYPLGYRAPNRAPPGHPSWGAPGYPAPRSGQSYPASGGFPPPGGISGNPHCQRGSHGYGGQGYPLPGGPNPFPSSQGQVSGRFGISGQGYGGLGAGYGTGISG</sequence>
<dbReference type="EnsemblMetazoa" id="ISCW003024-RA">
    <property type="protein sequence ID" value="ISCW003024-PA"/>
    <property type="gene ID" value="ISCW003024"/>
</dbReference>
<name>B7P851_IXOSC</name>
<dbReference type="EMBL" id="DS655605">
    <property type="protein sequence ID" value="EEC02773.1"/>
    <property type="molecule type" value="Genomic_DNA"/>
</dbReference>
<dbReference type="Proteomes" id="UP000001555">
    <property type="component" value="Unassembled WGS sequence"/>
</dbReference>
<evidence type="ECO:0000313" key="4">
    <source>
        <dbReference type="Proteomes" id="UP000001555"/>
    </source>
</evidence>
<feature type="region of interest" description="Disordered" evidence="1">
    <location>
        <begin position="29"/>
        <end position="111"/>
    </location>
</feature>
<proteinExistence type="predicted"/>
<dbReference type="AlphaFoldDB" id="B7P851"/>
<dbReference type="InParanoid" id="B7P851"/>
<evidence type="ECO:0000313" key="2">
    <source>
        <dbReference type="EMBL" id="EEC02773.1"/>
    </source>
</evidence>
<evidence type="ECO:0000313" key="3">
    <source>
        <dbReference type="EnsemblMetazoa" id="ISCW003024-PA"/>
    </source>
</evidence>
<organism>
    <name type="scientific">Ixodes scapularis</name>
    <name type="common">Black-legged tick</name>
    <name type="synonym">Deer tick</name>
    <dbReference type="NCBI Taxonomy" id="6945"/>
    <lineage>
        <taxon>Eukaryota</taxon>
        <taxon>Metazoa</taxon>
        <taxon>Ecdysozoa</taxon>
        <taxon>Arthropoda</taxon>
        <taxon>Chelicerata</taxon>
        <taxon>Arachnida</taxon>
        <taxon>Acari</taxon>
        <taxon>Parasitiformes</taxon>
        <taxon>Ixodida</taxon>
        <taxon>Ixodoidea</taxon>
        <taxon>Ixodidae</taxon>
        <taxon>Ixodinae</taxon>
        <taxon>Ixodes</taxon>
    </lineage>
</organism>
<feature type="non-terminal residue" evidence="2">
    <location>
        <position position="1"/>
    </location>
</feature>
<reference evidence="2 4" key="1">
    <citation type="submission" date="2008-03" db="EMBL/GenBank/DDBJ databases">
        <title>Annotation of Ixodes scapularis.</title>
        <authorList>
            <consortium name="Ixodes scapularis Genome Project Consortium"/>
            <person name="Caler E."/>
            <person name="Hannick L.I."/>
            <person name="Bidwell S."/>
            <person name="Joardar V."/>
            <person name="Thiagarajan M."/>
            <person name="Amedeo P."/>
            <person name="Galinsky K.J."/>
            <person name="Schobel S."/>
            <person name="Inman J."/>
            <person name="Hostetler J."/>
            <person name="Miller J."/>
            <person name="Hammond M."/>
            <person name="Megy K."/>
            <person name="Lawson D."/>
            <person name="Kodira C."/>
            <person name="Sutton G."/>
            <person name="Meyer J."/>
            <person name="Hill C.A."/>
            <person name="Birren B."/>
            <person name="Nene V."/>
            <person name="Collins F."/>
            <person name="Alarcon-Chaidez F."/>
            <person name="Wikel S."/>
            <person name="Strausberg R."/>
        </authorList>
    </citation>
    <scope>NUCLEOTIDE SEQUENCE [LARGE SCALE GENOMIC DNA]</scope>
    <source>
        <strain evidence="4">Wikel</strain>
        <strain evidence="2">Wikel colony</strain>
    </source>
</reference>